<dbReference type="Pfam" id="PF01494">
    <property type="entry name" value="FAD_binding_3"/>
    <property type="match status" value="1"/>
</dbReference>
<evidence type="ECO:0000313" key="5">
    <source>
        <dbReference type="EMBL" id="KAK7240880.1"/>
    </source>
</evidence>
<proteinExistence type="predicted"/>
<sequence length="464" mass="49877">MGLKKGKADRQSCTSVSQPEPLRVVVIGGGPAGLATAIGFGNFGHKATVIEKRASPADIGTVDRDRSYPVDVTARGMAALKALEIDEAELRGRGFLHVFRGHAAMDGATGRIARKMPLPGGRTGLIGTRDDVVLAFEHYLKGRKDCDVTLKHETTVVEFDTDRQTVTCSDGYSTPYDLLVGADGKNSPTRAFFAERDTRLLVTPRKGRVGEVRYKTFNLDVAEKLDVLEEGWLYGVGGPPPDNPVVSRTPLFDADLRKVGRGVGIVPVNDAPSDALSSAFALCKSESDRSLLHSKLPKKLLAASTEAERQSFETRCLSDASGGFVASKLYSGHCAFVGDAAVSPAPAGQGVNHALDAAASLVTHFDAVHFDVEHGLEHWNDERMPDEEAYAFLSDANKPLWVQTAVDAAALVGAHRDGPYMKQTEERYRDLTTVHVQLGYIAIPKPPPPKHDDDDLADLQGLAG</sequence>
<dbReference type="Gene3D" id="3.50.50.60">
    <property type="entry name" value="FAD/NAD(P)-binding domain"/>
    <property type="match status" value="1"/>
</dbReference>
<keyword evidence="2" id="KW-0503">Monooxygenase</keyword>
<gene>
    <name evidence="5" type="ORF">SO694_00055042</name>
</gene>
<comment type="caution">
    <text evidence="5">The sequence shown here is derived from an EMBL/GenBank/DDBJ whole genome shotgun (WGS) entry which is preliminary data.</text>
</comment>
<dbReference type="PRINTS" id="PR00420">
    <property type="entry name" value="RNGMNOXGNASE"/>
</dbReference>
<protein>
    <recommendedName>
        <fullName evidence="4">FAD-binding domain-containing protein</fullName>
    </recommendedName>
</protein>
<organism evidence="5 6">
    <name type="scientific">Aureococcus anophagefferens</name>
    <name type="common">Harmful bloom alga</name>
    <dbReference type="NCBI Taxonomy" id="44056"/>
    <lineage>
        <taxon>Eukaryota</taxon>
        <taxon>Sar</taxon>
        <taxon>Stramenopiles</taxon>
        <taxon>Ochrophyta</taxon>
        <taxon>Pelagophyceae</taxon>
        <taxon>Pelagomonadales</taxon>
        <taxon>Pelagomonadaceae</taxon>
        <taxon>Aureococcus</taxon>
    </lineage>
</organism>
<keyword evidence="1" id="KW-0560">Oxidoreductase</keyword>
<evidence type="ECO:0000256" key="3">
    <source>
        <dbReference type="SAM" id="MobiDB-lite"/>
    </source>
</evidence>
<evidence type="ECO:0000256" key="1">
    <source>
        <dbReference type="ARBA" id="ARBA00023002"/>
    </source>
</evidence>
<accession>A0ABR1FXL5</accession>
<reference evidence="5 6" key="1">
    <citation type="submission" date="2024-03" db="EMBL/GenBank/DDBJ databases">
        <title>Aureococcus anophagefferens CCMP1851 and Kratosvirus quantuckense: Draft genome of a second virus-susceptible host strain in the model system.</title>
        <authorList>
            <person name="Chase E."/>
            <person name="Truchon A.R."/>
            <person name="Schepens W."/>
            <person name="Wilhelm S.W."/>
        </authorList>
    </citation>
    <scope>NUCLEOTIDE SEQUENCE [LARGE SCALE GENOMIC DNA]</scope>
    <source>
        <strain evidence="5 6">CCMP1851</strain>
    </source>
</reference>
<evidence type="ECO:0000313" key="6">
    <source>
        <dbReference type="Proteomes" id="UP001363151"/>
    </source>
</evidence>
<dbReference type="EMBL" id="JBBJCI010000208">
    <property type="protein sequence ID" value="KAK7240880.1"/>
    <property type="molecule type" value="Genomic_DNA"/>
</dbReference>
<keyword evidence="6" id="KW-1185">Reference proteome</keyword>
<evidence type="ECO:0000256" key="2">
    <source>
        <dbReference type="ARBA" id="ARBA00023033"/>
    </source>
</evidence>
<name>A0ABR1FXL5_AURAN</name>
<evidence type="ECO:0000259" key="4">
    <source>
        <dbReference type="Pfam" id="PF01494"/>
    </source>
</evidence>
<dbReference type="InterPro" id="IPR002938">
    <property type="entry name" value="FAD-bd"/>
</dbReference>
<dbReference type="Proteomes" id="UP001363151">
    <property type="component" value="Unassembled WGS sequence"/>
</dbReference>
<dbReference type="PANTHER" id="PTHR13789">
    <property type="entry name" value="MONOOXYGENASE"/>
    <property type="match status" value="1"/>
</dbReference>
<feature type="domain" description="FAD-binding" evidence="4">
    <location>
        <begin position="23"/>
        <end position="191"/>
    </location>
</feature>
<feature type="region of interest" description="Disordered" evidence="3">
    <location>
        <begin position="443"/>
        <end position="464"/>
    </location>
</feature>
<dbReference type="PANTHER" id="PTHR13789:SF309">
    <property type="entry name" value="PUTATIVE (AFU_ORTHOLOGUE AFUA_6G14510)-RELATED"/>
    <property type="match status" value="1"/>
</dbReference>
<dbReference type="InterPro" id="IPR036188">
    <property type="entry name" value="FAD/NAD-bd_sf"/>
</dbReference>
<dbReference type="InterPro" id="IPR050493">
    <property type="entry name" value="FAD-dep_Monooxygenase_BioMet"/>
</dbReference>
<dbReference type="SUPFAM" id="SSF51905">
    <property type="entry name" value="FAD/NAD(P)-binding domain"/>
    <property type="match status" value="1"/>
</dbReference>